<name>A0A1Y6BX66_9BACT</name>
<evidence type="ECO:0000313" key="2">
    <source>
        <dbReference type="Proteomes" id="UP000192907"/>
    </source>
</evidence>
<evidence type="ECO:0000313" key="1">
    <source>
        <dbReference type="EMBL" id="SMF25329.1"/>
    </source>
</evidence>
<proteinExistence type="predicted"/>
<gene>
    <name evidence="1" type="ORF">SAMN06296036_10861</name>
</gene>
<dbReference type="AlphaFoldDB" id="A0A1Y6BX66"/>
<organism evidence="1 2">
    <name type="scientific">Pseudobacteriovorax antillogorgiicola</name>
    <dbReference type="NCBI Taxonomy" id="1513793"/>
    <lineage>
        <taxon>Bacteria</taxon>
        <taxon>Pseudomonadati</taxon>
        <taxon>Bdellovibrionota</taxon>
        <taxon>Oligoflexia</taxon>
        <taxon>Oligoflexales</taxon>
        <taxon>Pseudobacteriovoracaceae</taxon>
        <taxon>Pseudobacteriovorax</taxon>
    </lineage>
</organism>
<keyword evidence="2" id="KW-1185">Reference proteome</keyword>
<sequence length="103" mass="12140">MWTQLKSISQLRWNSRPYCDLLEKVNADLSTQLYSQHIFVIATQCTFAKAYLHAVNSSLCFAVFRRNLLQQNCEMRYLYYIDNEYQLSYIADPRILGKISACK</sequence>
<dbReference type="STRING" id="1513793.SAMN06296036_10861"/>
<dbReference type="EMBL" id="FWZT01000008">
    <property type="protein sequence ID" value="SMF25329.1"/>
    <property type="molecule type" value="Genomic_DNA"/>
</dbReference>
<accession>A0A1Y6BX66</accession>
<dbReference type="Proteomes" id="UP000192907">
    <property type="component" value="Unassembled WGS sequence"/>
</dbReference>
<reference evidence="2" key="1">
    <citation type="submission" date="2017-04" db="EMBL/GenBank/DDBJ databases">
        <authorList>
            <person name="Varghese N."/>
            <person name="Submissions S."/>
        </authorList>
    </citation>
    <scope>NUCLEOTIDE SEQUENCE [LARGE SCALE GENOMIC DNA]</scope>
    <source>
        <strain evidence="2">RKEM611</strain>
    </source>
</reference>
<protein>
    <submittedName>
        <fullName evidence="1">Uncharacterized protein</fullName>
    </submittedName>
</protein>